<dbReference type="EMBL" id="KZ293709">
    <property type="protein sequence ID" value="PBK83091.1"/>
    <property type="molecule type" value="Genomic_DNA"/>
</dbReference>
<gene>
    <name evidence="1" type="ORF">ARMGADRAFT_1089652</name>
</gene>
<evidence type="ECO:0000313" key="2">
    <source>
        <dbReference type="Proteomes" id="UP000217790"/>
    </source>
</evidence>
<protein>
    <submittedName>
        <fullName evidence="1">Uncharacterized protein</fullName>
    </submittedName>
</protein>
<dbReference type="AlphaFoldDB" id="A0A2H3CJ34"/>
<proteinExistence type="predicted"/>
<dbReference type="Proteomes" id="UP000217790">
    <property type="component" value="Unassembled WGS sequence"/>
</dbReference>
<sequence>MCFWAGDAFVPKLKLKNRHGEDVFFSPSTSTGRIGQGPREQADSLVNDALTRRMLKIAALHPPSTLSGVQPCIFRNLGHVTELPGEIRRLTQGLFNGRLQYPNASTRTRIFDHFVL</sequence>
<evidence type="ECO:0000313" key="1">
    <source>
        <dbReference type="EMBL" id="PBK83091.1"/>
    </source>
</evidence>
<reference evidence="2" key="1">
    <citation type="journal article" date="2017" name="Nat. Ecol. Evol.">
        <title>Genome expansion and lineage-specific genetic innovations in the forest pathogenic fungi Armillaria.</title>
        <authorList>
            <person name="Sipos G."/>
            <person name="Prasanna A.N."/>
            <person name="Walter M.C."/>
            <person name="O'Connor E."/>
            <person name="Balint B."/>
            <person name="Krizsan K."/>
            <person name="Kiss B."/>
            <person name="Hess J."/>
            <person name="Varga T."/>
            <person name="Slot J."/>
            <person name="Riley R."/>
            <person name="Boka B."/>
            <person name="Rigling D."/>
            <person name="Barry K."/>
            <person name="Lee J."/>
            <person name="Mihaltcheva S."/>
            <person name="LaButti K."/>
            <person name="Lipzen A."/>
            <person name="Waldron R."/>
            <person name="Moloney N.M."/>
            <person name="Sperisen C."/>
            <person name="Kredics L."/>
            <person name="Vagvoelgyi C."/>
            <person name="Patrignani A."/>
            <person name="Fitzpatrick D."/>
            <person name="Nagy I."/>
            <person name="Doyle S."/>
            <person name="Anderson J.B."/>
            <person name="Grigoriev I.V."/>
            <person name="Gueldener U."/>
            <person name="Muensterkoetter M."/>
            <person name="Nagy L.G."/>
        </authorList>
    </citation>
    <scope>NUCLEOTIDE SEQUENCE [LARGE SCALE GENOMIC DNA]</scope>
    <source>
        <strain evidence="2">Ar21-2</strain>
    </source>
</reference>
<name>A0A2H3CJ34_ARMGA</name>
<keyword evidence="2" id="KW-1185">Reference proteome</keyword>
<dbReference type="InParanoid" id="A0A2H3CJ34"/>
<accession>A0A2H3CJ34</accession>
<organism evidence="1 2">
    <name type="scientific">Armillaria gallica</name>
    <name type="common">Bulbous honey fungus</name>
    <name type="synonym">Armillaria bulbosa</name>
    <dbReference type="NCBI Taxonomy" id="47427"/>
    <lineage>
        <taxon>Eukaryota</taxon>
        <taxon>Fungi</taxon>
        <taxon>Dikarya</taxon>
        <taxon>Basidiomycota</taxon>
        <taxon>Agaricomycotina</taxon>
        <taxon>Agaricomycetes</taxon>
        <taxon>Agaricomycetidae</taxon>
        <taxon>Agaricales</taxon>
        <taxon>Marasmiineae</taxon>
        <taxon>Physalacriaceae</taxon>
        <taxon>Armillaria</taxon>
    </lineage>
</organism>